<dbReference type="InterPro" id="IPR036249">
    <property type="entry name" value="Thioredoxin-like_sf"/>
</dbReference>
<sequence length="345" mass="39695">MIIPSSSEILIDGISVQSLAFAVILSANGAKVLMVDEQNGFELPCKFTVLDDYCLAFLTESGFEFSSDELREKQIDLQKFIAQALKLLAKNLCNVIWEGKIIRKSETVCSISNNGNIAQHTTSYILKQEIFQSHIDLIDIRLSILLAWRLIGIYTTHSLQKKIIDSYKKEAGLLKTQYHLKNPTSKRNILQKWFGNLFFNSGGFNLIDSKTSLHLSQYRNIQAGELLPNLSFFDEHKKTSSKLYDWCSYGHFSVIIFGTLSQTNLYYNARWLKLHYPVQLFYMPYSEKNQPVFDALNIRNGEKKTLLIRPDKYIGLLHDGVDIEIIDNYLQNFIYMNQKGEKAFL</sequence>
<dbReference type="EMBL" id="JAEHFY010000001">
    <property type="protein sequence ID" value="MBK0381502.1"/>
    <property type="molecule type" value="Genomic_DNA"/>
</dbReference>
<dbReference type="Proteomes" id="UP000660024">
    <property type="component" value="Unassembled WGS sequence"/>
</dbReference>
<name>A0ABS1BF50_9SPHI</name>
<evidence type="ECO:0000313" key="2">
    <source>
        <dbReference type="Proteomes" id="UP000660024"/>
    </source>
</evidence>
<accession>A0ABS1BF50</accession>
<gene>
    <name evidence="1" type="ORF">I5M32_00895</name>
</gene>
<evidence type="ECO:0000313" key="1">
    <source>
        <dbReference type="EMBL" id="MBK0381502.1"/>
    </source>
</evidence>
<keyword evidence="2" id="KW-1185">Reference proteome</keyword>
<proteinExistence type="predicted"/>
<organism evidence="1 2">
    <name type="scientific">Pedobacter segetis</name>
    <dbReference type="NCBI Taxonomy" id="2793069"/>
    <lineage>
        <taxon>Bacteria</taxon>
        <taxon>Pseudomonadati</taxon>
        <taxon>Bacteroidota</taxon>
        <taxon>Sphingobacteriia</taxon>
        <taxon>Sphingobacteriales</taxon>
        <taxon>Sphingobacteriaceae</taxon>
        <taxon>Pedobacter</taxon>
    </lineage>
</organism>
<dbReference type="RefSeq" id="WP_200584005.1">
    <property type="nucleotide sequence ID" value="NZ_JAEHFY010000001.1"/>
</dbReference>
<dbReference type="SUPFAM" id="SSF52833">
    <property type="entry name" value="Thioredoxin-like"/>
    <property type="match status" value="1"/>
</dbReference>
<protein>
    <submittedName>
        <fullName evidence="1">Uncharacterized protein</fullName>
    </submittedName>
</protein>
<reference evidence="1 2" key="1">
    <citation type="submission" date="2020-12" db="EMBL/GenBank/DDBJ databases">
        <title>Bacterial novel species Pedobacter sp. SD-b isolated from soil.</title>
        <authorList>
            <person name="Jung H.-Y."/>
        </authorList>
    </citation>
    <scope>NUCLEOTIDE SEQUENCE [LARGE SCALE GENOMIC DNA]</scope>
    <source>
        <strain evidence="1 2">SD-b</strain>
    </source>
</reference>
<comment type="caution">
    <text evidence="1">The sequence shown here is derived from an EMBL/GenBank/DDBJ whole genome shotgun (WGS) entry which is preliminary data.</text>
</comment>